<keyword evidence="2" id="KW-1185">Reference proteome</keyword>
<comment type="caution">
    <text evidence="1">The sequence shown here is derived from an EMBL/GenBank/DDBJ whole genome shotgun (WGS) entry which is preliminary data.</text>
</comment>
<evidence type="ECO:0000313" key="1">
    <source>
        <dbReference type="EMBL" id="CAL1262626.1"/>
    </source>
</evidence>
<gene>
    <name evidence="1" type="ORF">LARSCL_LOCUS1088</name>
</gene>
<feature type="non-terminal residue" evidence="1">
    <location>
        <position position="66"/>
    </location>
</feature>
<accession>A0AAV1YV47</accession>
<sequence length="66" mass="7246">MGGSNNSPFIALGAWKVGDRLLTFPYAGSKKMAIYESFVNDSCRGNYDNGPKVSVFSLPKNEELKK</sequence>
<name>A0AAV1YV47_9ARAC</name>
<evidence type="ECO:0000313" key="2">
    <source>
        <dbReference type="Proteomes" id="UP001497382"/>
    </source>
</evidence>
<protein>
    <submittedName>
        <fullName evidence="1">Uncharacterized protein</fullName>
    </submittedName>
</protein>
<dbReference type="Proteomes" id="UP001497382">
    <property type="component" value="Unassembled WGS sequence"/>
</dbReference>
<proteinExistence type="predicted"/>
<dbReference type="AlphaFoldDB" id="A0AAV1YV47"/>
<organism evidence="1 2">
    <name type="scientific">Larinioides sclopetarius</name>
    <dbReference type="NCBI Taxonomy" id="280406"/>
    <lineage>
        <taxon>Eukaryota</taxon>
        <taxon>Metazoa</taxon>
        <taxon>Ecdysozoa</taxon>
        <taxon>Arthropoda</taxon>
        <taxon>Chelicerata</taxon>
        <taxon>Arachnida</taxon>
        <taxon>Araneae</taxon>
        <taxon>Araneomorphae</taxon>
        <taxon>Entelegynae</taxon>
        <taxon>Araneoidea</taxon>
        <taxon>Araneidae</taxon>
        <taxon>Larinioides</taxon>
    </lineage>
</organism>
<dbReference type="EMBL" id="CAXIEN010000006">
    <property type="protein sequence ID" value="CAL1262626.1"/>
    <property type="molecule type" value="Genomic_DNA"/>
</dbReference>
<reference evidence="1 2" key="1">
    <citation type="submission" date="2024-04" db="EMBL/GenBank/DDBJ databases">
        <authorList>
            <person name="Rising A."/>
            <person name="Reimegard J."/>
            <person name="Sonavane S."/>
            <person name="Akerstrom W."/>
            <person name="Nylinder S."/>
            <person name="Hedman E."/>
            <person name="Kallberg Y."/>
        </authorList>
    </citation>
    <scope>NUCLEOTIDE SEQUENCE [LARGE SCALE GENOMIC DNA]</scope>
</reference>